<dbReference type="RefSeq" id="WP_101780801.1">
    <property type="nucleotide sequence ID" value="NZ_CP025543.1"/>
</dbReference>
<feature type="transmembrane region" description="Helical" evidence="1">
    <location>
        <begin position="872"/>
        <end position="895"/>
    </location>
</feature>
<sequence length="924" mass="103794">MKTLLTLLGGITISAQPVALMAEQTGVLDIFGTRAAAKLEGVNSDVFNLFTGLAPGNEELKLNAQRNTNYGIQTAAQAEIGNTDARNIVATYKYSDGDTKNDIIYNVTNDNVSGSIIKNDPEKGFSNVVTDLDFNGSLGANTAAASFMSTYKQSNTLNGTKTKYMSYATKDVIGNVGKIKVIDISPDAASEVVLNLDLNPNYKNGDKILKVYSPTRSISNSDQNNSIYVFYNYYHKDGGLNYAVDRFDLSKAIISGDKDNSKNGDIIKNSSDLVKRSTYEFGNIYNPTNSSFSMGGDNKVTLNFTNREDNKFHSFSLNSDLTMTDNILSNKRDDQSINFITNTEHTLDYANTQYSIIAASEGTSQNTKSAIYFVNERNEMEKLFDLQPQSFSQTMNGEVYYEDNNVNGFYSYKDDVNNNYNLVVTTPNSIYQYSYKDPRNFTNGEARKILFLDSSLDELVVSTNYGILPNSVVYSEGYLKYSFNEVNGNGVFNSRVFEKYDLRNMVTQPYTYTRATPLNGSEEYEKDLIFELDKAISSVGGNVVSDEKVSAMFADSEIGVDYEINIVDKYLIPDDKFGEINESGRVEIKNIDSSNTSRFRNSKMQAVNTNYTNRYNLSEISPWQEGYVLEGYDDFNSVVGWVYNQIQNSLESVKGFEKNVMWKELSNSQWEINDWFLGGQEWEGDGWGFAINAEPDADGNYTLDNIRIKPKGGIDNSFFFMNENDSENGYITLKTLKVKMKLDDNVFGSEAEKFSPENKLDLDAKAKEVEKLQFNGIGLTTSNELGANLIQIQNRINKHKMLDPGLGIALISDMRYDLKANSSKMTVRLFDRAFTSANTLSDFESRKEGQWNYITIEITVYGLKTPSSMPRWVTPILAFGGISIIVLVIMSMWFISRKRFYKSAVGKEAAKIAQAKRREEKNKK</sequence>
<keyword evidence="1" id="KW-0812">Transmembrane</keyword>
<reference evidence="2 3" key="1">
    <citation type="submission" date="2017-12" db="EMBL/GenBank/DDBJ databases">
        <title>Complete genome sequence of Spiroplasma monobiae MQ-1 (ATCC 33825).</title>
        <authorList>
            <person name="Tsai Y.-M."/>
            <person name="Lo W.-S."/>
            <person name="Wu P.-S."/>
            <person name="Cho S.-T."/>
            <person name="Kuo C.-H."/>
        </authorList>
    </citation>
    <scope>NUCLEOTIDE SEQUENCE [LARGE SCALE GENOMIC DNA]</scope>
    <source>
        <strain evidence="2 3">MQ-1</strain>
    </source>
</reference>
<keyword evidence="1" id="KW-1133">Transmembrane helix</keyword>
<evidence type="ECO:0000313" key="2">
    <source>
        <dbReference type="EMBL" id="AUM62748.1"/>
    </source>
</evidence>
<protein>
    <submittedName>
        <fullName evidence="2">Uncharacterized protein</fullName>
    </submittedName>
</protein>
<name>A0A2K9LUM2_SPISQ</name>
<gene>
    <name evidence="2" type="ORF">SMONO_v1c04990</name>
</gene>
<keyword evidence="1" id="KW-0472">Membrane</keyword>
<dbReference type="EMBL" id="CP025543">
    <property type="protein sequence ID" value="AUM62748.1"/>
    <property type="molecule type" value="Genomic_DNA"/>
</dbReference>
<evidence type="ECO:0000256" key="1">
    <source>
        <dbReference type="SAM" id="Phobius"/>
    </source>
</evidence>
<keyword evidence="3" id="KW-1185">Reference proteome</keyword>
<dbReference type="KEGG" id="smoo:SMONO_v1c04990"/>
<dbReference type="OrthoDB" id="387751at2"/>
<proteinExistence type="predicted"/>
<dbReference type="AlphaFoldDB" id="A0A2K9LUM2"/>
<dbReference type="Proteomes" id="UP000234790">
    <property type="component" value="Chromosome"/>
</dbReference>
<organism evidence="2 3">
    <name type="scientific">Spiroplasma monobiae MQ-1</name>
    <dbReference type="NCBI Taxonomy" id="1336748"/>
    <lineage>
        <taxon>Bacteria</taxon>
        <taxon>Bacillati</taxon>
        <taxon>Mycoplasmatota</taxon>
        <taxon>Mollicutes</taxon>
        <taxon>Entomoplasmatales</taxon>
        <taxon>Spiroplasmataceae</taxon>
        <taxon>Spiroplasma</taxon>
    </lineage>
</organism>
<accession>A0A2K9LUM2</accession>
<evidence type="ECO:0000313" key="3">
    <source>
        <dbReference type="Proteomes" id="UP000234790"/>
    </source>
</evidence>